<dbReference type="GO" id="GO:0005737">
    <property type="term" value="C:cytoplasm"/>
    <property type="evidence" value="ECO:0007669"/>
    <property type="project" value="InterPro"/>
</dbReference>
<dbReference type="EMBL" id="SLWB01000023">
    <property type="protein sequence ID" value="TCN61675.1"/>
    <property type="molecule type" value="Genomic_DNA"/>
</dbReference>
<dbReference type="AlphaFoldDB" id="A0A4R2E375"/>
<dbReference type="GO" id="GO:0016052">
    <property type="term" value="P:carbohydrate catabolic process"/>
    <property type="evidence" value="ECO:0007669"/>
    <property type="project" value="TreeGrafter"/>
</dbReference>
<evidence type="ECO:0000256" key="7">
    <source>
        <dbReference type="NCBIfam" id="TIGR00126"/>
    </source>
</evidence>
<evidence type="ECO:0000313" key="9">
    <source>
        <dbReference type="Proteomes" id="UP000294830"/>
    </source>
</evidence>
<dbReference type="PIRSF" id="PIRSF001357">
    <property type="entry name" value="DeoC"/>
    <property type="match status" value="1"/>
</dbReference>
<comment type="similarity">
    <text evidence="2">Belongs to the DeoC/FbaB aldolase family. DeoC type 2 subfamily.</text>
</comment>
<dbReference type="RefSeq" id="WP_131840570.1">
    <property type="nucleotide sequence ID" value="NZ_SLWB01000023.1"/>
</dbReference>
<dbReference type="InterPro" id="IPR011343">
    <property type="entry name" value="DeoC"/>
</dbReference>
<protein>
    <recommendedName>
        <fullName evidence="3 7">Deoxyribose-phosphate aldolase</fullName>
        <ecNumber evidence="3 7">4.1.2.4</ecNumber>
    </recommendedName>
</protein>
<comment type="caution">
    <text evidence="8">The sequence shown here is derived from an EMBL/GenBank/DDBJ whole genome shotgun (WGS) entry which is preliminary data.</text>
</comment>
<proteinExistence type="inferred from homology"/>
<evidence type="ECO:0000313" key="8">
    <source>
        <dbReference type="EMBL" id="TCN61675.1"/>
    </source>
</evidence>
<dbReference type="Pfam" id="PF01791">
    <property type="entry name" value="DeoC"/>
    <property type="match status" value="1"/>
</dbReference>
<dbReference type="OrthoDB" id="9778711at2"/>
<comment type="catalytic activity">
    <reaction evidence="6">
        <text>2-deoxy-D-ribose 5-phosphate = D-glyceraldehyde 3-phosphate + acetaldehyde</text>
        <dbReference type="Rhea" id="RHEA:12821"/>
        <dbReference type="ChEBI" id="CHEBI:15343"/>
        <dbReference type="ChEBI" id="CHEBI:59776"/>
        <dbReference type="ChEBI" id="CHEBI:62877"/>
        <dbReference type="EC" id="4.1.2.4"/>
    </reaction>
</comment>
<dbReference type="Gene3D" id="3.20.20.70">
    <property type="entry name" value="Aldolase class I"/>
    <property type="match status" value="1"/>
</dbReference>
<keyword evidence="4" id="KW-0456">Lyase</keyword>
<dbReference type="GO" id="GO:0004139">
    <property type="term" value="F:deoxyribose-phosphate aldolase activity"/>
    <property type="evidence" value="ECO:0007669"/>
    <property type="project" value="UniProtKB-UniRule"/>
</dbReference>
<name>A0A4R2E375_9BACT</name>
<dbReference type="SMART" id="SM01133">
    <property type="entry name" value="DeoC"/>
    <property type="match status" value="1"/>
</dbReference>
<dbReference type="NCBIfam" id="TIGR00126">
    <property type="entry name" value="deoC"/>
    <property type="match status" value="1"/>
</dbReference>
<gene>
    <name evidence="8" type="ORF">CLV25_1236</name>
</gene>
<dbReference type="GO" id="GO:0009264">
    <property type="term" value="P:deoxyribonucleotide catabolic process"/>
    <property type="evidence" value="ECO:0007669"/>
    <property type="project" value="UniProtKB-UniRule"/>
</dbReference>
<dbReference type="PANTHER" id="PTHR10889">
    <property type="entry name" value="DEOXYRIBOSE-PHOSPHATE ALDOLASE"/>
    <property type="match status" value="1"/>
</dbReference>
<evidence type="ECO:0000256" key="4">
    <source>
        <dbReference type="ARBA" id="ARBA00023239"/>
    </source>
</evidence>
<sequence>MDDFFDQYDFDVNDAEVEYEVDLLKSKLDDLRSIDALKTCFSCIDLTSLNTTDTLETGKNLAEKVSRFQKDFPYMPNVGAICIYPSLINEVRKNLKAKDVKIATVTAGFPHSQTFLDIKLSESQMAVEEGADEVDIVMSVGRFLEEDYETVYNEIAQIKDAIGDAHLKVILETGTLPTYSSIRLAALIAMEAGADFVKTSTGKINVGATPQAVYVMAQAVKDYYDRTERMVGIKPAGGVVTTNDALTYYGIMKTVLGEDWLNNEYFRLGASRLANNLLSDIKEEPVEYF</sequence>
<dbReference type="SUPFAM" id="SSF51569">
    <property type="entry name" value="Aldolase"/>
    <property type="match status" value="1"/>
</dbReference>
<dbReference type="CDD" id="cd00959">
    <property type="entry name" value="DeoC"/>
    <property type="match status" value="1"/>
</dbReference>
<keyword evidence="9" id="KW-1185">Reference proteome</keyword>
<evidence type="ECO:0000256" key="3">
    <source>
        <dbReference type="ARBA" id="ARBA00012515"/>
    </source>
</evidence>
<dbReference type="InterPro" id="IPR002915">
    <property type="entry name" value="DeoC/FbaB/LacD_aldolase"/>
</dbReference>
<dbReference type="EC" id="4.1.2.4" evidence="3 7"/>
<comment type="pathway">
    <text evidence="1">Carbohydrate degradation; 2-deoxy-D-ribose 1-phosphate degradation; D-glyceraldehyde 3-phosphate and acetaldehyde from 2-deoxy-alpha-D-ribose 1-phosphate: step 2/2.</text>
</comment>
<evidence type="ECO:0000256" key="1">
    <source>
        <dbReference type="ARBA" id="ARBA00004816"/>
    </source>
</evidence>
<evidence type="ECO:0000256" key="5">
    <source>
        <dbReference type="ARBA" id="ARBA00023270"/>
    </source>
</evidence>
<reference evidence="8 9" key="1">
    <citation type="submission" date="2019-03" db="EMBL/GenBank/DDBJ databases">
        <title>Genomic Encyclopedia of Archaeal and Bacterial Type Strains, Phase II (KMG-II): from individual species to whole genera.</title>
        <authorList>
            <person name="Goeker M."/>
        </authorList>
    </citation>
    <scope>NUCLEOTIDE SEQUENCE [LARGE SCALE GENOMIC DNA]</scope>
    <source>
        <strain evidence="8 9">RL-C</strain>
    </source>
</reference>
<dbReference type="InterPro" id="IPR013785">
    <property type="entry name" value="Aldolase_TIM"/>
</dbReference>
<dbReference type="PANTHER" id="PTHR10889:SF3">
    <property type="entry name" value="DEOXYRIBOSE-PHOSPHATE ALDOLASE"/>
    <property type="match status" value="1"/>
</dbReference>
<dbReference type="Proteomes" id="UP000294830">
    <property type="component" value="Unassembled WGS sequence"/>
</dbReference>
<accession>A0A4R2E375</accession>
<evidence type="ECO:0000256" key="6">
    <source>
        <dbReference type="ARBA" id="ARBA00048791"/>
    </source>
</evidence>
<keyword evidence="5" id="KW-0704">Schiff base</keyword>
<evidence type="ECO:0000256" key="2">
    <source>
        <dbReference type="ARBA" id="ARBA00009473"/>
    </source>
</evidence>
<organism evidence="8 9">
    <name type="scientific">Acetobacteroides hydrogenigenes</name>
    <dbReference type="NCBI Taxonomy" id="979970"/>
    <lineage>
        <taxon>Bacteria</taxon>
        <taxon>Pseudomonadati</taxon>
        <taxon>Bacteroidota</taxon>
        <taxon>Bacteroidia</taxon>
        <taxon>Bacteroidales</taxon>
        <taxon>Rikenellaceae</taxon>
        <taxon>Acetobacteroides</taxon>
    </lineage>
</organism>